<sequence>MPNAQTSHRLSDAQIQSYWEDGFLCPIPAISAQQCADWRAQLEAIEGDWLDNGLPRALNVYKRVNAHIVMPLAYEIAAHSAILDVVEGILGPDVLLYSTEFLIKEPRTKHVVTMHQDLAYWGLGEIDGILTAWLALSPATPQSGCMDFVKGSHKSPIIPHEDSFDELNLLSRGQEIKVDVAQEDKSSGALATGEISLHHGLMIHGSGANTSDDRRIGVVMRFLSPHVKKPNNAPDYGVPMRGNCDTGNFTLCDAPKGLFHPEDLLLYEEIRTEQAKVMMAGAEGKAEMYR</sequence>
<dbReference type="RefSeq" id="WP_044049371.1">
    <property type="nucleotide sequence ID" value="NZ_CP003984.1"/>
</dbReference>
<evidence type="ECO:0000313" key="2">
    <source>
        <dbReference type="Proteomes" id="UP000028680"/>
    </source>
</evidence>
<gene>
    <name evidence="1" type="ORF">RCA23_c09800</name>
</gene>
<dbReference type="AlphaFoldDB" id="A0AAN0RHY5"/>
<evidence type="ECO:0000313" key="1">
    <source>
        <dbReference type="EMBL" id="AII86534.1"/>
    </source>
</evidence>
<keyword evidence="1" id="KW-0223">Dioxygenase</keyword>
<protein>
    <submittedName>
        <fullName evidence="1">Phytanoyl-CoA dioxygenase family protein</fullName>
    </submittedName>
</protein>
<dbReference type="GeneID" id="93367995"/>
<name>A0AAN0RHY5_9RHOB</name>
<accession>A0AAN0RHY5</accession>
<dbReference type="InterPro" id="IPR008775">
    <property type="entry name" value="Phytyl_CoA_dOase-like"/>
</dbReference>
<reference evidence="1 2" key="1">
    <citation type="journal article" date="2014" name="ISME J.">
        <title>Adaptation of an abundant Roseobacter RCA organism to pelagic systems revealed by genomic and transcriptomic analyses.</title>
        <authorList>
            <person name="Voget S."/>
            <person name="Wemheuer B."/>
            <person name="Brinkhoff T."/>
            <person name="Vollmers J."/>
            <person name="Dietrich S."/>
            <person name="Giebel H.A."/>
            <person name="Beardsley C."/>
            <person name="Sardemann C."/>
            <person name="Bakenhus I."/>
            <person name="Billerbeck S."/>
            <person name="Daniel R."/>
            <person name="Simon M."/>
        </authorList>
    </citation>
    <scope>NUCLEOTIDE SEQUENCE [LARGE SCALE GENOMIC DNA]</scope>
    <source>
        <strain evidence="1 2">RCA23</strain>
    </source>
</reference>
<dbReference type="PANTHER" id="PTHR20883">
    <property type="entry name" value="PHYTANOYL-COA DIOXYGENASE DOMAIN CONTAINING 1"/>
    <property type="match status" value="1"/>
</dbReference>
<dbReference type="Pfam" id="PF05721">
    <property type="entry name" value="PhyH"/>
    <property type="match status" value="1"/>
</dbReference>
<keyword evidence="1" id="KW-0560">Oxidoreductase</keyword>
<dbReference type="Proteomes" id="UP000028680">
    <property type="component" value="Chromosome"/>
</dbReference>
<dbReference type="GO" id="GO:0016706">
    <property type="term" value="F:2-oxoglutarate-dependent dioxygenase activity"/>
    <property type="evidence" value="ECO:0007669"/>
    <property type="project" value="UniProtKB-ARBA"/>
</dbReference>
<dbReference type="KEGG" id="ptp:RCA23_c09800"/>
<dbReference type="PANTHER" id="PTHR20883:SF52">
    <property type="entry name" value="ALPHA-KETOGLUTARATE-DEPENDENT HYPOPHOSPHITE DIOXYGENASE-LIKE GENE A2 [PROVISIONAL]-RELATED"/>
    <property type="match status" value="1"/>
</dbReference>
<dbReference type="EMBL" id="CP003984">
    <property type="protein sequence ID" value="AII86534.1"/>
    <property type="molecule type" value="Genomic_DNA"/>
</dbReference>
<proteinExistence type="predicted"/>
<dbReference type="SUPFAM" id="SSF51197">
    <property type="entry name" value="Clavaminate synthase-like"/>
    <property type="match status" value="1"/>
</dbReference>
<dbReference type="Gene3D" id="2.60.120.620">
    <property type="entry name" value="q2cbj1_9rhob like domain"/>
    <property type="match status" value="1"/>
</dbReference>
<organism evidence="1 2">
    <name type="scientific">Planktomarina temperata RCA23</name>
    <dbReference type="NCBI Taxonomy" id="666509"/>
    <lineage>
        <taxon>Bacteria</taxon>
        <taxon>Pseudomonadati</taxon>
        <taxon>Pseudomonadota</taxon>
        <taxon>Alphaproteobacteria</taxon>
        <taxon>Rhodobacterales</taxon>
        <taxon>Paracoccaceae</taxon>
        <taxon>Planktomarina</taxon>
    </lineage>
</organism>
<dbReference type="GO" id="GO:0005506">
    <property type="term" value="F:iron ion binding"/>
    <property type="evidence" value="ECO:0007669"/>
    <property type="project" value="UniProtKB-ARBA"/>
</dbReference>
<keyword evidence="2" id="KW-1185">Reference proteome</keyword>